<name>A0ABT2UTJ2_9BACL</name>
<dbReference type="Pfam" id="PF00395">
    <property type="entry name" value="SLH"/>
    <property type="match status" value="2"/>
</dbReference>
<evidence type="ECO:0000313" key="2">
    <source>
        <dbReference type="EMBL" id="MCU6797004.1"/>
    </source>
</evidence>
<organism evidence="2 3">
    <name type="scientific">Paenibacillus baimaensis</name>
    <dbReference type="NCBI Taxonomy" id="2982185"/>
    <lineage>
        <taxon>Bacteria</taxon>
        <taxon>Bacillati</taxon>
        <taxon>Bacillota</taxon>
        <taxon>Bacilli</taxon>
        <taxon>Bacillales</taxon>
        <taxon>Paenibacillaceae</taxon>
        <taxon>Paenibacillus</taxon>
    </lineage>
</organism>
<gene>
    <name evidence="2" type="ORF">OB236_33235</name>
</gene>
<dbReference type="InterPro" id="IPR001119">
    <property type="entry name" value="SLH_dom"/>
</dbReference>
<reference evidence="2 3" key="1">
    <citation type="submission" date="2022-09" db="EMBL/GenBank/DDBJ databases">
        <authorList>
            <person name="Han X.L."/>
            <person name="Wang Q."/>
            <person name="Lu T."/>
        </authorList>
    </citation>
    <scope>NUCLEOTIDE SEQUENCE [LARGE SCALE GENOMIC DNA]</scope>
    <source>
        <strain evidence="2 3">WQ 127069</strain>
    </source>
</reference>
<evidence type="ECO:0000259" key="1">
    <source>
        <dbReference type="PROSITE" id="PS51272"/>
    </source>
</evidence>
<comment type="caution">
    <text evidence="2">The sequence shown here is derived from an EMBL/GenBank/DDBJ whole genome shotgun (WGS) entry which is preliminary data.</text>
</comment>
<keyword evidence="3" id="KW-1185">Reference proteome</keyword>
<dbReference type="InterPro" id="IPR013783">
    <property type="entry name" value="Ig-like_fold"/>
</dbReference>
<feature type="domain" description="SLH" evidence="1">
    <location>
        <begin position="33"/>
        <end position="96"/>
    </location>
</feature>
<proteinExistence type="predicted"/>
<dbReference type="PANTHER" id="PTHR43308">
    <property type="entry name" value="OUTER MEMBRANE PROTEIN ALPHA-RELATED"/>
    <property type="match status" value="1"/>
</dbReference>
<sequence length="641" mass="70225">MLSLLLFQCSTFTAAAVDNVLQNQAVNGGVINQNIVFVDLKTDHWAYEAISDLSKKGYINGYEDETFKPDNSITREEFAKLIATTFYLDIPSPKAPSYYDVQTDKWSYPYVEAAKDFLTGYYPPGGKAFFSPEIKATREDVAVALVKTLGLTTNDLTNKNILDRKFKDVSKVSYGIRDYVAIATERSLISGYEDGTFRPDKPITRAEIATLLYRAIKTSAKDQGDGPLLKVSVPEKTSNSTVYISGTVSNNAKVTINGKDVTKIIDGQFKEGFKLEKEGSYELTIIATLSSGKTNTIVKKVTYEIEGPELKIDDIPETTSSQTISISGTVTDKNDSFPTVYLNDEKIHGSNYFSKSDIVLVEGENILVFKAKNSLDKVTTITKKITFTAGGPTLKIDEIPETTNSQTISISGTVTDKNDSFPTVYLNDEKIGGSSYFSKSDIVLVEGENILVFKAKNNVDKVTTITKKITFTAGGPILKVDDIPETTNSQTISISGTVTDKNDSFPTVYLNDEKIGGSSYFSKRDIVLAEGENILIFKAKNSVGKVTTVTKRITFTAGGPILKVDYIPEKTSSSKISVSGTVTDKNDSFPLVYLNDEKIGGSSYFSKYDIPLKAGENTFVFKAVNNLGKSSTVTKSVYYQK</sequence>
<dbReference type="EMBL" id="JAOQIO010000111">
    <property type="protein sequence ID" value="MCU6797004.1"/>
    <property type="molecule type" value="Genomic_DNA"/>
</dbReference>
<feature type="domain" description="SLH" evidence="1">
    <location>
        <begin position="163"/>
        <end position="226"/>
    </location>
</feature>
<evidence type="ECO:0000313" key="3">
    <source>
        <dbReference type="Proteomes" id="UP001652445"/>
    </source>
</evidence>
<dbReference type="Proteomes" id="UP001652445">
    <property type="component" value="Unassembled WGS sequence"/>
</dbReference>
<dbReference type="InterPro" id="IPR051465">
    <property type="entry name" value="Cell_Envelope_Struct_Comp"/>
</dbReference>
<dbReference type="Gene3D" id="2.60.40.10">
    <property type="entry name" value="Immunoglobulins"/>
    <property type="match status" value="5"/>
</dbReference>
<accession>A0ABT2UTJ2</accession>
<feature type="domain" description="SLH" evidence="1">
    <location>
        <begin position="97"/>
        <end position="159"/>
    </location>
</feature>
<protein>
    <submittedName>
        <fullName evidence="2">S-layer homology domain-containing protein</fullName>
    </submittedName>
</protein>
<dbReference type="Pfam" id="PF09136">
    <property type="entry name" value="Glucodextran_B"/>
    <property type="match status" value="2"/>
</dbReference>
<dbReference type="PROSITE" id="PS51272">
    <property type="entry name" value="SLH"/>
    <property type="match status" value="3"/>
</dbReference>